<reference evidence="2" key="1">
    <citation type="submission" date="2017-03" db="EMBL/GenBank/DDBJ databases">
        <title>Phytopthora megakarya and P. palmivora, two closely related causual agents of cacao black pod achieved similar genome size and gene model numbers by different mechanisms.</title>
        <authorList>
            <person name="Ali S."/>
            <person name="Shao J."/>
            <person name="Larry D.J."/>
            <person name="Kronmiller B."/>
            <person name="Shen D."/>
            <person name="Strem M.D."/>
            <person name="Melnick R.L."/>
            <person name="Guiltinan M.J."/>
            <person name="Tyler B.M."/>
            <person name="Meinhardt L.W."/>
            <person name="Bailey B.A."/>
        </authorList>
    </citation>
    <scope>NUCLEOTIDE SEQUENCE [LARGE SCALE GENOMIC DNA]</scope>
    <source>
        <strain evidence="2">zdho120</strain>
    </source>
</reference>
<gene>
    <name evidence="1" type="ORF">PHMEG_00039543</name>
</gene>
<proteinExistence type="predicted"/>
<comment type="caution">
    <text evidence="1">The sequence shown here is derived from an EMBL/GenBank/DDBJ whole genome shotgun (WGS) entry which is preliminary data.</text>
</comment>
<protein>
    <submittedName>
        <fullName evidence="1">Uncharacterized protein</fullName>
    </submittedName>
</protein>
<evidence type="ECO:0000313" key="1">
    <source>
        <dbReference type="EMBL" id="OWY91748.1"/>
    </source>
</evidence>
<accession>A0A225UFE6</accession>
<dbReference type="Proteomes" id="UP000198211">
    <property type="component" value="Unassembled WGS sequence"/>
</dbReference>
<organism evidence="1 2">
    <name type="scientific">Phytophthora megakarya</name>
    <dbReference type="NCBI Taxonomy" id="4795"/>
    <lineage>
        <taxon>Eukaryota</taxon>
        <taxon>Sar</taxon>
        <taxon>Stramenopiles</taxon>
        <taxon>Oomycota</taxon>
        <taxon>Peronosporomycetes</taxon>
        <taxon>Peronosporales</taxon>
        <taxon>Peronosporaceae</taxon>
        <taxon>Phytophthora</taxon>
    </lineage>
</organism>
<dbReference type="AlphaFoldDB" id="A0A225UFE6"/>
<evidence type="ECO:0000313" key="2">
    <source>
        <dbReference type="Proteomes" id="UP000198211"/>
    </source>
</evidence>
<dbReference type="OrthoDB" id="129010at2759"/>
<dbReference type="EMBL" id="NBNE01019577">
    <property type="protein sequence ID" value="OWY91748.1"/>
    <property type="molecule type" value="Genomic_DNA"/>
</dbReference>
<sequence>MNERALACALVRARLDDLAEMKQRLEGVRINLEKIMAIQLEFQSFVEENEERAYELTANLDDDDRGRDEKLSFEVVLEMVVARLKH</sequence>
<name>A0A225UFE6_9STRA</name>
<keyword evidence="2" id="KW-1185">Reference proteome</keyword>